<dbReference type="AlphaFoldDB" id="A0A376E4V3"/>
<protein>
    <submittedName>
        <fullName evidence="1">DUF1203 domain-containing protein</fullName>
    </submittedName>
    <submittedName>
        <fullName evidence="2">Protein of uncharacterized function (DUF1203)</fullName>
    </submittedName>
</protein>
<dbReference type="OrthoDB" id="5953307at2"/>
<accession>A0A3G6M560</accession>
<evidence type="ECO:0000313" key="2">
    <source>
        <dbReference type="EMBL" id="STD01467.1"/>
    </source>
</evidence>
<dbReference type="EMBL" id="CP033920">
    <property type="protein sequence ID" value="AZA50702.1"/>
    <property type="molecule type" value="Genomic_DNA"/>
</dbReference>
<reference evidence="4" key="3">
    <citation type="submission" date="2018-11" db="EMBL/GenBank/DDBJ databases">
        <title>Proposal to divide the Flavobacteriaceae and reorganize its genera based on Amino Acid Identity values calculated from whole genome sequences.</title>
        <authorList>
            <person name="Nicholson A.C."/>
            <person name="Gulvik C.A."/>
            <person name="Whitney A.M."/>
            <person name="Humrighouse B.W."/>
            <person name="Bell M."/>
            <person name="Holmes B."/>
            <person name="Steigerwalt A.G."/>
            <person name="Villarma A."/>
            <person name="Sheth M."/>
            <person name="Batra D."/>
            <person name="Pryor J."/>
            <person name="Bernardet J.-F."/>
            <person name="Hugo C."/>
            <person name="Kampfer P."/>
            <person name="Newman J."/>
            <person name="McQuiston J.R."/>
        </authorList>
    </citation>
    <scope>NUCLEOTIDE SEQUENCE [LARGE SCALE GENOMIC DNA]</scope>
    <source>
        <strain evidence="4">G0188</strain>
    </source>
</reference>
<evidence type="ECO:0000313" key="4">
    <source>
        <dbReference type="Proteomes" id="UP000273270"/>
    </source>
</evidence>
<evidence type="ECO:0000313" key="3">
    <source>
        <dbReference type="Proteomes" id="UP000255224"/>
    </source>
</evidence>
<name>A0A376E4V3_CHRCU</name>
<organism evidence="2 3">
    <name type="scientific">Chryseobacterium carnipullorum</name>
    <dbReference type="NCBI Taxonomy" id="1124835"/>
    <lineage>
        <taxon>Bacteria</taxon>
        <taxon>Pseudomonadati</taxon>
        <taxon>Bacteroidota</taxon>
        <taxon>Flavobacteriia</taxon>
        <taxon>Flavobacteriales</taxon>
        <taxon>Weeksellaceae</taxon>
        <taxon>Chryseobacterium group</taxon>
        <taxon>Chryseobacterium</taxon>
    </lineage>
</organism>
<proteinExistence type="predicted"/>
<dbReference type="Proteomes" id="UP000255224">
    <property type="component" value="Unassembled WGS sequence"/>
</dbReference>
<keyword evidence="4" id="KW-1185">Reference proteome</keyword>
<dbReference type="KEGG" id="ccau:EG346_22125"/>
<gene>
    <name evidence="1" type="ORF">EG346_22125</name>
    <name evidence="2" type="ORF">NCTC13533_03131</name>
</gene>
<evidence type="ECO:0000313" key="1">
    <source>
        <dbReference type="EMBL" id="AZA50702.1"/>
    </source>
</evidence>
<dbReference type="EMBL" id="UFVQ01000003">
    <property type="protein sequence ID" value="STD01467.1"/>
    <property type="molecule type" value="Genomic_DNA"/>
</dbReference>
<dbReference type="RefSeq" id="WP_123881600.1">
    <property type="nucleotide sequence ID" value="NZ_CP033920.1"/>
</dbReference>
<reference evidence="1" key="2">
    <citation type="submission" date="2018-11" db="EMBL/GenBank/DDBJ databases">
        <title>Proposal to divide the Flavobacteriaceae and reorganize its genera based on Amino Acid Identity values calculated from whole genome sequences.</title>
        <authorList>
            <person name="Nicholson A.C."/>
            <person name="Gulvik C.A."/>
            <person name="Whitney A.M."/>
            <person name="Humrighouse B.W."/>
            <person name="Bell M."/>
            <person name="Holmes B."/>
            <person name="Steigerwalt A."/>
            <person name="Villarma A."/>
            <person name="Sheth M."/>
            <person name="Batra D."/>
            <person name="Pryor J."/>
            <person name="Bernardet J.-F."/>
            <person name="Hugo C."/>
            <person name="Kampfer P."/>
            <person name="Newman J."/>
            <person name="Mcquiston J.R."/>
        </authorList>
    </citation>
    <scope>NUCLEOTIDE SEQUENCE [LARGE SCALE GENOMIC DNA]</scope>
    <source>
        <strain evidence="1">G0188</strain>
    </source>
</reference>
<dbReference type="Pfam" id="PF06718">
    <property type="entry name" value="DUF1203"/>
    <property type="match status" value="1"/>
</dbReference>
<accession>A0A376E4V3</accession>
<dbReference type="Proteomes" id="UP000273270">
    <property type="component" value="Chromosome"/>
</dbReference>
<dbReference type="STRING" id="297244.SAMN05421639_10219"/>
<reference evidence="2 3" key="1">
    <citation type="submission" date="2018-06" db="EMBL/GenBank/DDBJ databases">
        <authorList>
            <consortium name="Pathogen Informatics"/>
            <person name="Doyle S."/>
        </authorList>
    </citation>
    <scope>NUCLEOTIDE SEQUENCE [LARGE SCALE GENOMIC DNA]</scope>
    <source>
        <strain evidence="2 3">NCTC13533</strain>
    </source>
</reference>
<dbReference type="PIRSF" id="PIRSF034110">
    <property type="entry name" value="DUF1203"/>
    <property type="match status" value="1"/>
</dbReference>
<dbReference type="InterPro" id="IPR009593">
    <property type="entry name" value="DUF1203"/>
</dbReference>
<sequence length="156" mass="18135">MNNFKLEALNYLDFEYLNDLSETELAENHIKKIIADKFPGFPCRVTLEDAAIGETVFLLNYDFHNVNSPYRASGPVFVRANQLTKKYAQNEIPVMFNHRLLSIRGYNKEAMMIFAYVSEGRFLKNKLLQILENPKIEYIHLHNAKPGCFNCTVKRI</sequence>